<dbReference type="HOGENOM" id="CLU_1094873_0_0_1"/>
<keyword evidence="3" id="KW-1185">Reference proteome</keyword>
<dbReference type="EMBL" id="ATCN01001136">
    <property type="protein sequence ID" value="EPR77925.1"/>
    <property type="molecule type" value="Genomic_DNA"/>
</dbReference>
<protein>
    <submittedName>
        <fullName evidence="2">Uncharacterized protein</fullName>
    </submittedName>
</protein>
<dbReference type="VEuPathDB" id="MicrosporidiaDB:SLOPH_2320"/>
<dbReference type="InParanoid" id="S7W567"/>
<evidence type="ECO:0000313" key="3">
    <source>
        <dbReference type="Proteomes" id="UP000014978"/>
    </source>
</evidence>
<sequence length="254" mass="30822">MFHLHLFLIIIQSITIYEKQLIKDVTNDIIDKIRELQNLSYNISKNISSENNIIENYMNPFNSLTFVVDQLKSIHLSFLSNHISYNFIEKEIKPIRLNFNMLKHTIYSIENENTYNKKIKRSILHSLLMHLKKDIEKIELLLDELSKIKRNMKFEIMIITRNLLKNFLDFMNYVESRETHLTKIDKERIKHHLKCTIYFINRYFNDKIKLINKVEYQYNNKNIYIELYTRIKMFEDKDLTNMSINFIAKEIKLS</sequence>
<dbReference type="AlphaFoldDB" id="S7W567"/>
<evidence type="ECO:0000313" key="2">
    <source>
        <dbReference type="EMBL" id="EPR77925.1"/>
    </source>
</evidence>
<accession>S7W567</accession>
<evidence type="ECO:0000256" key="1">
    <source>
        <dbReference type="SAM" id="SignalP"/>
    </source>
</evidence>
<proteinExistence type="predicted"/>
<keyword evidence="1" id="KW-0732">Signal</keyword>
<feature type="chain" id="PRO_5004558731" evidence="1">
    <location>
        <begin position="17"/>
        <end position="254"/>
    </location>
</feature>
<organism evidence="2 3">
    <name type="scientific">Spraguea lophii (strain 42_110)</name>
    <name type="common">Microsporidian parasite</name>
    <dbReference type="NCBI Taxonomy" id="1358809"/>
    <lineage>
        <taxon>Eukaryota</taxon>
        <taxon>Fungi</taxon>
        <taxon>Fungi incertae sedis</taxon>
        <taxon>Microsporidia</taxon>
        <taxon>Spragueidae</taxon>
        <taxon>Spraguea</taxon>
    </lineage>
</organism>
<gene>
    <name evidence="2" type="ORF">SLOPH_2320</name>
</gene>
<name>S7W567_SPRLO</name>
<reference evidence="3" key="1">
    <citation type="journal article" date="2013" name="PLoS Genet.">
        <title>The genome of Spraguea lophii and the basis of host-microsporidian interactions.</title>
        <authorList>
            <person name="Campbell S.E."/>
            <person name="Williams T.A."/>
            <person name="Yousuf A."/>
            <person name="Soanes D.M."/>
            <person name="Paszkiewicz K.H."/>
            <person name="Williams B.A.P."/>
        </authorList>
    </citation>
    <scope>NUCLEOTIDE SEQUENCE [LARGE SCALE GENOMIC DNA]</scope>
    <source>
        <strain evidence="3">42_110</strain>
    </source>
</reference>
<dbReference type="Proteomes" id="UP000014978">
    <property type="component" value="Unassembled WGS sequence"/>
</dbReference>
<comment type="caution">
    <text evidence="2">The sequence shown here is derived from an EMBL/GenBank/DDBJ whole genome shotgun (WGS) entry which is preliminary data.</text>
</comment>
<feature type="signal peptide" evidence="1">
    <location>
        <begin position="1"/>
        <end position="16"/>
    </location>
</feature>